<evidence type="ECO:0000256" key="4">
    <source>
        <dbReference type="ARBA" id="ARBA00023163"/>
    </source>
</evidence>
<dbReference type="Gene3D" id="2.40.330.10">
    <property type="entry name" value="DNA-binding pseudobarrel domain"/>
    <property type="match status" value="3"/>
</dbReference>
<keyword evidence="6" id="KW-0175">Coiled coil</keyword>
<evidence type="ECO:0000313" key="9">
    <source>
        <dbReference type="EMBL" id="KAG8368349.1"/>
    </source>
</evidence>
<dbReference type="SUPFAM" id="SSF101936">
    <property type="entry name" value="DNA-binding pseudobarrel domain"/>
    <property type="match status" value="3"/>
</dbReference>
<evidence type="ECO:0000256" key="6">
    <source>
        <dbReference type="SAM" id="Coils"/>
    </source>
</evidence>
<gene>
    <name evidence="9" type="ORF">BUALT_Bualt15G0036300</name>
</gene>
<dbReference type="InterPro" id="IPR015300">
    <property type="entry name" value="DNA-bd_pseudobarrel_sf"/>
</dbReference>
<evidence type="ECO:0000256" key="7">
    <source>
        <dbReference type="SAM" id="MobiDB-lite"/>
    </source>
</evidence>
<feature type="coiled-coil region" evidence="6">
    <location>
        <begin position="529"/>
        <end position="570"/>
    </location>
</feature>
<evidence type="ECO:0000256" key="3">
    <source>
        <dbReference type="ARBA" id="ARBA00023125"/>
    </source>
</evidence>
<evidence type="ECO:0000256" key="5">
    <source>
        <dbReference type="ARBA" id="ARBA00023242"/>
    </source>
</evidence>
<dbReference type="PROSITE" id="PS50863">
    <property type="entry name" value="B3"/>
    <property type="match status" value="3"/>
</dbReference>
<evidence type="ECO:0000259" key="8">
    <source>
        <dbReference type="PROSITE" id="PS50863"/>
    </source>
</evidence>
<feature type="domain" description="TF-B3" evidence="8">
    <location>
        <begin position="848"/>
        <end position="939"/>
    </location>
</feature>
<sequence length="1054" mass="119075">MELGGEENRASKKPKIVESDEGKQGRMDDTDNPMRRSSMERAEEIRANLSLEFPSFSKPVLNTHASDNRFRFYLPRGSVTNLPSYDYTVVLVDENGKEYQAKYSAQRHTIDGGRNGFSKTHKLLEGDALVFHLIDYCKFKVYIVRATESSETLTPPNSVFHAKPIDTDDDTENSSSDIPKNPRIADKFKEVKGFKDVNIIVGDLILDSDIPENTRKYQEKILEQARMDNMDNPAMSDEAKVNRSSEPHSCVCVMSSAMERAEKIQSNLSPEFPSFSKSVLKSHITRFRVCLPREFMTNLPSHDCTVILVDENGKEYQVKYSIKKHRIDGGTSGFSFSKIHKLLEGDALVFHLTDYCKFKVYIVRATEGNETLTPRNSDFHAKPNDTDDQLVSDTDNFSSDILRSPRSSDEFKEVKSFEDFNVIVRGLILNSEIPIDTGQKYYELCCSQKMFLHDNLVEGLSSKLVADMITETVNIIDAIRVANISTSLHNLKCWDKTLKGFEVLGMSVGYLRARIHKLIRLSCEFQETIEAKREKRARREDEIEALKELINSLEGELVALEVKNEKLGFEFMEVAGTKAMVLLARMGDTDTPMMSNEANVNRSSDPHSCVRAKTSAVERAEEIRSNLSPKFPSFSKHVYIVRATKAIETLIPRNSDFHVKPIDTDDQLISNTESSSSDSRKAPEIQTSLKNQKMFLRGNLIEGLSGKLAVNRISEPINMVDAIRAANISTSLHNLKCWDKTLKGFEVLGMSVGFLRARIHKLIRLSCEFQEMIETKREKRARLDEELEALKAAVSKIEELMNSLEGFLGNARKRTRYGDLYDDVEAKFTVMERAERVLSRLENELPHFVKCMLPSNVAHGFWLHLPAKFCSIHLPNHDTSIVLVDEWGNEYKTSYLLDRHGLSAGWRGFSISHRLLKGDILIFHLTEPCKLKVHIVRVNGSDVVSAALCLMNLDASARGTDSGLIKKDNRKRKKTKYVDPFTPDISTPPKNVKGKNAANSILAPVTCQSASNSDGFSSEVLEGSETTNRPQPNDLCYPETSFLHDHSREVVTCR</sequence>
<keyword evidence="2" id="KW-0805">Transcription regulation</keyword>
<dbReference type="PANTHER" id="PTHR31391">
    <property type="entry name" value="B3 DOMAIN-CONTAINING PROTEIN OS11G0197600-RELATED"/>
    <property type="match status" value="1"/>
</dbReference>
<dbReference type="InterPro" id="IPR003340">
    <property type="entry name" value="B3_DNA-bd"/>
</dbReference>
<accession>A0AAV6WE28</accession>
<reference evidence="9" key="1">
    <citation type="submission" date="2019-10" db="EMBL/GenBank/DDBJ databases">
        <authorList>
            <person name="Zhang R."/>
            <person name="Pan Y."/>
            <person name="Wang J."/>
            <person name="Ma R."/>
            <person name="Yu S."/>
        </authorList>
    </citation>
    <scope>NUCLEOTIDE SEQUENCE</scope>
    <source>
        <strain evidence="9">LA-IB0</strain>
        <tissue evidence="9">Leaf</tissue>
    </source>
</reference>
<evidence type="ECO:0000256" key="2">
    <source>
        <dbReference type="ARBA" id="ARBA00023015"/>
    </source>
</evidence>
<feature type="region of interest" description="Disordered" evidence="7">
    <location>
        <begin position="1"/>
        <end position="40"/>
    </location>
</feature>
<dbReference type="Pfam" id="PF02362">
    <property type="entry name" value="B3"/>
    <property type="match status" value="3"/>
</dbReference>
<evidence type="ECO:0000313" key="10">
    <source>
        <dbReference type="Proteomes" id="UP000826271"/>
    </source>
</evidence>
<feature type="domain" description="TF-B3" evidence="8">
    <location>
        <begin position="274"/>
        <end position="366"/>
    </location>
</feature>
<keyword evidence="10" id="KW-1185">Reference proteome</keyword>
<dbReference type="CDD" id="cd10017">
    <property type="entry name" value="B3_DNA"/>
    <property type="match status" value="3"/>
</dbReference>
<feature type="region of interest" description="Disordered" evidence="7">
    <location>
        <begin position="152"/>
        <end position="182"/>
    </location>
</feature>
<feature type="coiled-coil region" evidence="6">
    <location>
        <begin position="773"/>
        <end position="844"/>
    </location>
</feature>
<dbReference type="SMART" id="SM01019">
    <property type="entry name" value="B3"/>
    <property type="match status" value="3"/>
</dbReference>
<evidence type="ECO:0000256" key="1">
    <source>
        <dbReference type="ARBA" id="ARBA00004123"/>
    </source>
</evidence>
<keyword evidence="5" id="KW-0539">Nucleus</keyword>
<comment type="caution">
    <text evidence="9">The sequence shown here is derived from an EMBL/GenBank/DDBJ whole genome shotgun (WGS) entry which is preliminary data.</text>
</comment>
<dbReference type="AlphaFoldDB" id="A0AAV6WE28"/>
<feature type="domain" description="TF-B3" evidence="8">
    <location>
        <begin position="57"/>
        <end position="147"/>
    </location>
</feature>
<dbReference type="EMBL" id="WHWC01000015">
    <property type="protein sequence ID" value="KAG8368349.1"/>
    <property type="molecule type" value="Genomic_DNA"/>
</dbReference>
<protein>
    <recommendedName>
        <fullName evidence="8">TF-B3 domain-containing protein</fullName>
    </recommendedName>
</protein>
<dbReference type="InterPro" id="IPR044837">
    <property type="entry name" value="REM16-like"/>
</dbReference>
<keyword evidence="4" id="KW-0804">Transcription</keyword>
<organism evidence="9 10">
    <name type="scientific">Buddleja alternifolia</name>
    <dbReference type="NCBI Taxonomy" id="168488"/>
    <lineage>
        <taxon>Eukaryota</taxon>
        <taxon>Viridiplantae</taxon>
        <taxon>Streptophyta</taxon>
        <taxon>Embryophyta</taxon>
        <taxon>Tracheophyta</taxon>
        <taxon>Spermatophyta</taxon>
        <taxon>Magnoliopsida</taxon>
        <taxon>eudicotyledons</taxon>
        <taxon>Gunneridae</taxon>
        <taxon>Pentapetalae</taxon>
        <taxon>asterids</taxon>
        <taxon>lamiids</taxon>
        <taxon>Lamiales</taxon>
        <taxon>Scrophulariaceae</taxon>
        <taxon>Buddlejeae</taxon>
        <taxon>Buddleja</taxon>
    </lineage>
</organism>
<dbReference type="GO" id="GO:0005634">
    <property type="term" value="C:nucleus"/>
    <property type="evidence" value="ECO:0007669"/>
    <property type="project" value="UniProtKB-SubCell"/>
</dbReference>
<feature type="region of interest" description="Disordered" evidence="7">
    <location>
        <begin position="1009"/>
        <end position="1034"/>
    </location>
</feature>
<comment type="subcellular location">
    <subcellularLocation>
        <location evidence="1">Nucleus</location>
    </subcellularLocation>
</comment>
<proteinExistence type="predicted"/>
<dbReference type="GO" id="GO:0003677">
    <property type="term" value="F:DNA binding"/>
    <property type="evidence" value="ECO:0007669"/>
    <property type="project" value="UniProtKB-KW"/>
</dbReference>
<dbReference type="Proteomes" id="UP000826271">
    <property type="component" value="Unassembled WGS sequence"/>
</dbReference>
<dbReference type="PANTHER" id="PTHR31391:SF67">
    <property type="entry name" value="TF-B3 DOMAIN-CONTAINING PROTEIN"/>
    <property type="match status" value="1"/>
</dbReference>
<keyword evidence="3" id="KW-0238">DNA-binding</keyword>
<name>A0AAV6WE28_9LAMI</name>